<proteinExistence type="predicted"/>
<dbReference type="GeneID" id="92851243"/>
<name>A0ABM6LPH3_9BACI</name>
<dbReference type="Gene3D" id="3.40.630.30">
    <property type="match status" value="1"/>
</dbReference>
<feature type="domain" description="N-acetyltransferase" evidence="1">
    <location>
        <begin position="8"/>
        <end position="173"/>
    </location>
</feature>
<dbReference type="RefSeq" id="WP_006639976.1">
    <property type="nucleotide sequence ID" value="NZ_BORD01000008.1"/>
</dbReference>
<dbReference type="GO" id="GO:0016746">
    <property type="term" value="F:acyltransferase activity"/>
    <property type="evidence" value="ECO:0007669"/>
    <property type="project" value="UniProtKB-KW"/>
</dbReference>
<dbReference type="InterPro" id="IPR000182">
    <property type="entry name" value="GNAT_dom"/>
</dbReference>
<evidence type="ECO:0000313" key="3">
    <source>
        <dbReference type="Proteomes" id="UP000196877"/>
    </source>
</evidence>
<dbReference type="PANTHER" id="PTHR43415">
    <property type="entry name" value="SPERMIDINE N(1)-ACETYLTRANSFERASE"/>
    <property type="match status" value="1"/>
</dbReference>
<dbReference type="PANTHER" id="PTHR43415:SF3">
    <property type="entry name" value="GNAT-FAMILY ACETYLTRANSFERASE"/>
    <property type="match status" value="1"/>
</dbReference>
<keyword evidence="2" id="KW-0808">Transferase</keyword>
<gene>
    <name evidence="2" type="ORF">S101395_04841</name>
</gene>
<evidence type="ECO:0000259" key="1">
    <source>
        <dbReference type="PROSITE" id="PS51186"/>
    </source>
</evidence>
<dbReference type="SUPFAM" id="SSF55729">
    <property type="entry name" value="Acyl-CoA N-acyltransferases (Nat)"/>
    <property type="match status" value="1"/>
</dbReference>
<dbReference type="EMBL" id="CP021920">
    <property type="protein sequence ID" value="ASB91329.1"/>
    <property type="molecule type" value="Genomic_DNA"/>
</dbReference>
<reference evidence="2 3" key="1">
    <citation type="submission" date="2017-06" db="EMBL/GenBank/DDBJ databases">
        <title>Genome sequence of Bacillus sonorensis strain SRCM101395.</title>
        <authorList>
            <person name="Cho S.H."/>
        </authorList>
    </citation>
    <scope>NUCLEOTIDE SEQUENCE [LARGE SCALE GENOMIC DNA]</scope>
    <source>
        <strain evidence="2 3">SRCM101395</strain>
    </source>
</reference>
<dbReference type="Pfam" id="PF13302">
    <property type="entry name" value="Acetyltransf_3"/>
    <property type="match status" value="1"/>
</dbReference>
<protein>
    <submittedName>
        <fullName evidence="2">N-acetyltransferase p20</fullName>
        <ecNumber evidence="2">2.3.1.-</ecNumber>
    </submittedName>
</protein>
<evidence type="ECO:0000313" key="2">
    <source>
        <dbReference type="EMBL" id="ASB91329.1"/>
    </source>
</evidence>
<keyword evidence="2" id="KW-0012">Acyltransferase</keyword>
<dbReference type="InterPro" id="IPR016181">
    <property type="entry name" value="Acyl_CoA_acyltransferase"/>
</dbReference>
<keyword evidence="3" id="KW-1185">Reference proteome</keyword>
<dbReference type="Proteomes" id="UP000196877">
    <property type="component" value="Chromosome"/>
</dbReference>
<accession>A0ABM6LPH3</accession>
<organism evidence="2 3">
    <name type="scientific">Bacillus sonorensis</name>
    <dbReference type="NCBI Taxonomy" id="119858"/>
    <lineage>
        <taxon>Bacteria</taxon>
        <taxon>Bacillati</taxon>
        <taxon>Bacillota</taxon>
        <taxon>Bacilli</taxon>
        <taxon>Bacillales</taxon>
        <taxon>Bacillaceae</taxon>
        <taxon>Bacillus</taxon>
    </lineage>
</organism>
<sequence length="190" mass="22270">MLFESSRVKLRKVTIDDAELYHTWRNDIEVMRNTNPSLDIYTIDATRDFIEQVILGANTAKSYMMIEKENEKPIGITSLINIDDKNRNAECIIDIGEKDFWGKGYGSEALILLLNYAFLEMNLHRVYLRVFSFNKKAIRLYEKLGFSHEGTSREALFREGVWHDIVHMGQLQSEYFKQHENRRTARAVES</sequence>
<dbReference type="PROSITE" id="PS51186">
    <property type="entry name" value="GNAT"/>
    <property type="match status" value="1"/>
</dbReference>
<dbReference type="EC" id="2.3.1.-" evidence="2"/>
<dbReference type="CDD" id="cd04301">
    <property type="entry name" value="NAT_SF"/>
    <property type="match status" value="1"/>
</dbReference>